<keyword evidence="3" id="KW-0808">Transferase</keyword>
<feature type="transmembrane region" description="Helical" evidence="1">
    <location>
        <begin position="210"/>
        <end position="227"/>
    </location>
</feature>
<keyword evidence="4" id="KW-1185">Reference proteome</keyword>
<feature type="transmembrane region" description="Helical" evidence="1">
    <location>
        <begin position="179"/>
        <end position="198"/>
    </location>
</feature>
<keyword evidence="3" id="KW-0012">Acyltransferase</keyword>
<gene>
    <name evidence="3" type="ORF">GCM10023143_13030</name>
</gene>
<keyword evidence="1" id="KW-0472">Membrane</keyword>
<feature type="transmembrane region" description="Helical" evidence="1">
    <location>
        <begin position="304"/>
        <end position="322"/>
    </location>
</feature>
<keyword evidence="1" id="KW-1133">Transmembrane helix</keyword>
<evidence type="ECO:0000259" key="2">
    <source>
        <dbReference type="Pfam" id="PF01757"/>
    </source>
</evidence>
<dbReference type="GO" id="GO:0016746">
    <property type="term" value="F:acyltransferase activity"/>
    <property type="evidence" value="ECO:0007669"/>
    <property type="project" value="UniProtKB-KW"/>
</dbReference>
<feature type="transmembrane region" description="Helical" evidence="1">
    <location>
        <begin position="54"/>
        <end position="74"/>
    </location>
</feature>
<feature type="transmembrane region" description="Helical" evidence="1">
    <location>
        <begin position="12"/>
        <end position="34"/>
    </location>
</feature>
<dbReference type="Proteomes" id="UP001501207">
    <property type="component" value="Unassembled WGS sequence"/>
</dbReference>
<feature type="transmembrane region" description="Helical" evidence="1">
    <location>
        <begin position="136"/>
        <end position="159"/>
    </location>
</feature>
<protein>
    <submittedName>
        <fullName evidence="3">Acyltransferase</fullName>
    </submittedName>
</protein>
<evidence type="ECO:0000313" key="4">
    <source>
        <dbReference type="Proteomes" id="UP001501207"/>
    </source>
</evidence>
<keyword evidence="1" id="KW-0812">Transmembrane</keyword>
<organism evidence="3 4">
    <name type="scientific">Compostibacter hankyongensis</name>
    <dbReference type="NCBI Taxonomy" id="1007089"/>
    <lineage>
        <taxon>Bacteria</taxon>
        <taxon>Pseudomonadati</taxon>
        <taxon>Bacteroidota</taxon>
        <taxon>Chitinophagia</taxon>
        <taxon>Chitinophagales</taxon>
        <taxon>Chitinophagaceae</taxon>
        <taxon>Compostibacter</taxon>
    </lineage>
</organism>
<comment type="caution">
    <text evidence="3">The sequence shown here is derived from an EMBL/GenBank/DDBJ whole genome shotgun (WGS) entry which is preliminary data.</text>
</comment>
<evidence type="ECO:0000256" key="1">
    <source>
        <dbReference type="SAM" id="Phobius"/>
    </source>
</evidence>
<dbReference type="PANTHER" id="PTHR23028">
    <property type="entry name" value="ACETYLTRANSFERASE"/>
    <property type="match status" value="1"/>
</dbReference>
<feature type="domain" description="Acyltransferase 3" evidence="2">
    <location>
        <begin position="13"/>
        <end position="322"/>
    </location>
</feature>
<dbReference type="EMBL" id="BAABFN010000002">
    <property type="protein sequence ID" value="GAA4306868.1"/>
    <property type="molecule type" value="Genomic_DNA"/>
</dbReference>
<dbReference type="InterPro" id="IPR050879">
    <property type="entry name" value="Acyltransferase_3"/>
</dbReference>
<evidence type="ECO:0000313" key="3">
    <source>
        <dbReference type="EMBL" id="GAA4306868.1"/>
    </source>
</evidence>
<dbReference type="Pfam" id="PF01757">
    <property type="entry name" value="Acyl_transf_3"/>
    <property type="match status" value="1"/>
</dbReference>
<proteinExistence type="predicted"/>
<feature type="transmembrane region" description="Helical" evidence="1">
    <location>
        <begin position="239"/>
        <end position="265"/>
    </location>
</feature>
<dbReference type="InterPro" id="IPR002656">
    <property type="entry name" value="Acyl_transf_3_dom"/>
</dbReference>
<name>A0ABP8FM28_9BACT</name>
<sequence length="364" mass="41576">MFHHPKWIDETMGFGWAGVDLFFVLSGYLISTPLFRRMAQAKPISVPDFFIKRIFRIIPLYLVLLSIYFMIPAFREKEALPPLWKFLTFTQNFGFDIKNYGTFSHVWSLCVEEHFYLLFPWVIAALIYGKAWKKGWILILLLFVLGLVVRIAGWHFLIAPHKDQSDFGIIWYRLIYYPTYNRLDGLLAGIAIGALFTFKPAIKGRLSKNGNSILILGMLVLVGAWFLCKDQKSFYATVFGFPLVSAGFGLLVMSAICPSCVLYRFNSRATTLIAKLSYALYLSHKGVIHLIQPQIAKTGIDPKGTLMLLLCFITALLGAYMLNKAIETPFLRLRAIILEHRKKRQNPGNVQTIVRSKTRATEKC</sequence>
<reference evidence="4" key="1">
    <citation type="journal article" date="2019" name="Int. J. Syst. Evol. Microbiol.">
        <title>The Global Catalogue of Microorganisms (GCM) 10K type strain sequencing project: providing services to taxonomists for standard genome sequencing and annotation.</title>
        <authorList>
            <consortium name="The Broad Institute Genomics Platform"/>
            <consortium name="The Broad Institute Genome Sequencing Center for Infectious Disease"/>
            <person name="Wu L."/>
            <person name="Ma J."/>
        </authorList>
    </citation>
    <scope>NUCLEOTIDE SEQUENCE [LARGE SCALE GENOMIC DNA]</scope>
    <source>
        <strain evidence="4">JCM 17664</strain>
    </source>
</reference>
<accession>A0ABP8FM28</accession>
<dbReference type="PANTHER" id="PTHR23028:SF53">
    <property type="entry name" value="ACYL_TRANSF_3 DOMAIN-CONTAINING PROTEIN"/>
    <property type="match status" value="1"/>
</dbReference>
<feature type="transmembrane region" description="Helical" evidence="1">
    <location>
        <begin position="114"/>
        <end position="129"/>
    </location>
</feature>